<keyword evidence="2 9" id="KW-0813">Transport</keyword>
<evidence type="ECO:0000259" key="10">
    <source>
        <dbReference type="Pfam" id="PF04290"/>
    </source>
</evidence>
<keyword evidence="4 9" id="KW-0997">Cell inner membrane</keyword>
<evidence type="ECO:0000256" key="3">
    <source>
        <dbReference type="ARBA" id="ARBA00022475"/>
    </source>
</evidence>
<proteinExistence type="inferred from homology"/>
<dbReference type="InterPro" id="IPR055348">
    <property type="entry name" value="DctQ"/>
</dbReference>
<reference evidence="11 12" key="1">
    <citation type="submission" date="2019-06" db="EMBL/GenBank/DDBJ databases">
        <title>Quisquiliibacterium sp. nov., isolated from a maize field.</title>
        <authorList>
            <person name="Lin S.-Y."/>
            <person name="Tsai C.-F."/>
            <person name="Young C.-C."/>
        </authorList>
    </citation>
    <scope>NUCLEOTIDE SEQUENCE [LARGE SCALE GENOMIC DNA]</scope>
    <source>
        <strain evidence="11 12">CC-CFT501</strain>
    </source>
</reference>
<dbReference type="Proteomes" id="UP000321548">
    <property type="component" value="Unassembled WGS sequence"/>
</dbReference>
<gene>
    <name evidence="11" type="ORF">FHP08_12485</name>
</gene>
<protein>
    <recommendedName>
        <fullName evidence="9">TRAP transporter small permease protein</fullName>
    </recommendedName>
</protein>
<dbReference type="PANTHER" id="PTHR35011">
    <property type="entry name" value="2,3-DIKETO-L-GULONATE TRAP TRANSPORTER SMALL PERMEASE PROTEIN YIAM"/>
    <property type="match status" value="1"/>
</dbReference>
<evidence type="ECO:0000313" key="11">
    <source>
        <dbReference type="EMBL" id="TXL64565.1"/>
    </source>
</evidence>
<dbReference type="InterPro" id="IPR007387">
    <property type="entry name" value="TRAP_DctQ"/>
</dbReference>
<sequence length="164" mass="18345">MKQAFLSFERLSTGVAMIGACAMMVVAASLGMFQIITRFVLEQPAEWTEVLIRFSLIWMVFLAIPAAFRQGAMVCVDALYRWSSQPMRRALEWIVFVASVALMLIVLWWGWDYAQRGGMQTIAGLESLSMFWAYLALPVGAVFSLIGLVGALIDPQRLELETAQ</sequence>
<keyword evidence="5 9" id="KW-0812">Transmembrane</keyword>
<evidence type="ECO:0000256" key="6">
    <source>
        <dbReference type="ARBA" id="ARBA00022989"/>
    </source>
</evidence>
<comment type="caution">
    <text evidence="11">The sequence shown here is derived from an EMBL/GenBank/DDBJ whole genome shotgun (WGS) entry which is preliminary data.</text>
</comment>
<feature type="transmembrane region" description="Helical" evidence="9">
    <location>
        <begin position="91"/>
        <end position="111"/>
    </location>
</feature>
<evidence type="ECO:0000256" key="8">
    <source>
        <dbReference type="ARBA" id="ARBA00038436"/>
    </source>
</evidence>
<organism evidence="11 12">
    <name type="scientific">Zeimonas arvi</name>
    <dbReference type="NCBI Taxonomy" id="2498847"/>
    <lineage>
        <taxon>Bacteria</taxon>
        <taxon>Pseudomonadati</taxon>
        <taxon>Pseudomonadota</taxon>
        <taxon>Betaproteobacteria</taxon>
        <taxon>Burkholderiales</taxon>
        <taxon>Burkholderiaceae</taxon>
        <taxon>Zeimonas</taxon>
    </lineage>
</organism>
<name>A0A5C8NTW8_9BURK</name>
<evidence type="ECO:0000256" key="5">
    <source>
        <dbReference type="ARBA" id="ARBA00022692"/>
    </source>
</evidence>
<evidence type="ECO:0000256" key="2">
    <source>
        <dbReference type="ARBA" id="ARBA00022448"/>
    </source>
</evidence>
<comment type="function">
    <text evidence="9">Part of the tripartite ATP-independent periplasmic (TRAP) transport system.</text>
</comment>
<feature type="transmembrane region" description="Helical" evidence="9">
    <location>
        <begin position="12"/>
        <end position="36"/>
    </location>
</feature>
<evidence type="ECO:0000256" key="9">
    <source>
        <dbReference type="RuleBase" id="RU369079"/>
    </source>
</evidence>
<dbReference type="GO" id="GO:0005886">
    <property type="term" value="C:plasma membrane"/>
    <property type="evidence" value="ECO:0007669"/>
    <property type="project" value="UniProtKB-SubCell"/>
</dbReference>
<dbReference type="AlphaFoldDB" id="A0A5C8NTW8"/>
<evidence type="ECO:0000256" key="4">
    <source>
        <dbReference type="ARBA" id="ARBA00022519"/>
    </source>
</evidence>
<dbReference type="PANTHER" id="PTHR35011:SF2">
    <property type="entry name" value="2,3-DIKETO-L-GULONATE TRAP TRANSPORTER SMALL PERMEASE PROTEIN YIAM"/>
    <property type="match status" value="1"/>
</dbReference>
<accession>A0A5C8NTW8</accession>
<dbReference type="RefSeq" id="WP_147704814.1">
    <property type="nucleotide sequence ID" value="NZ_VDUY01000005.1"/>
</dbReference>
<keyword evidence="7 9" id="KW-0472">Membrane</keyword>
<evidence type="ECO:0000313" key="12">
    <source>
        <dbReference type="Proteomes" id="UP000321548"/>
    </source>
</evidence>
<feature type="domain" description="Tripartite ATP-independent periplasmic transporters DctQ component" evidence="10">
    <location>
        <begin position="30"/>
        <end position="154"/>
    </location>
</feature>
<keyword evidence="6 9" id="KW-1133">Transmembrane helix</keyword>
<keyword evidence="3" id="KW-1003">Cell membrane</keyword>
<comment type="similarity">
    <text evidence="8 9">Belongs to the TRAP transporter small permease family.</text>
</comment>
<comment type="subunit">
    <text evidence="9">The complex comprises the extracytoplasmic solute receptor protein and the two transmembrane proteins.</text>
</comment>
<comment type="subcellular location">
    <subcellularLocation>
        <location evidence="1 9">Cell inner membrane</location>
        <topology evidence="1 9">Multi-pass membrane protein</topology>
    </subcellularLocation>
</comment>
<keyword evidence="12" id="KW-1185">Reference proteome</keyword>
<evidence type="ECO:0000256" key="1">
    <source>
        <dbReference type="ARBA" id="ARBA00004429"/>
    </source>
</evidence>
<dbReference type="EMBL" id="VDUY01000005">
    <property type="protein sequence ID" value="TXL64565.1"/>
    <property type="molecule type" value="Genomic_DNA"/>
</dbReference>
<evidence type="ECO:0000256" key="7">
    <source>
        <dbReference type="ARBA" id="ARBA00023136"/>
    </source>
</evidence>
<dbReference type="GO" id="GO:0022857">
    <property type="term" value="F:transmembrane transporter activity"/>
    <property type="evidence" value="ECO:0007669"/>
    <property type="project" value="UniProtKB-UniRule"/>
</dbReference>
<dbReference type="GO" id="GO:0015740">
    <property type="term" value="P:C4-dicarboxylate transport"/>
    <property type="evidence" value="ECO:0007669"/>
    <property type="project" value="TreeGrafter"/>
</dbReference>
<dbReference type="OrthoDB" id="8713284at2"/>
<feature type="transmembrane region" description="Helical" evidence="9">
    <location>
        <begin position="131"/>
        <end position="153"/>
    </location>
</feature>
<dbReference type="Pfam" id="PF04290">
    <property type="entry name" value="DctQ"/>
    <property type="match status" value="1"/>
</dbReference>
<feature type="transmembrane region" description="Helical" evidence="9">
    <location>
        <begin position="56"/>
        <end position="79"/>
    </location>
</feature>
<dbReference type="PROSITE" id="PS51257">
    <property type="entry name" value="PROKAR_LIPOPROTEIN"/>
    <property type="match status" value="1"/>
</dbReference>